<organism evidence="1 2">
    <name type="scientific">Hydra vulgaris</name>
    <name type="common">Hydra</name>
    <name type="synonym">Hydra attenuata</name>
    <dbReference type="NCBI Taxonomy" id="6087"/>
    <lineage>
        <taxon>Eukaryota</taxon>
        <taxon>Metazoa</taxon>
        <taxon>Cnidaria</taxon>
        <taxon>Hydrozoa</taxon>
        <taxon>Hydroidolina</taxon>
        <taxon>Anthoathecata</taxon>
        <taxon>Aplanulata</taxon>
        <taxon>Hydridae</taxon>
        <taxon>Hydra</taxon>
    </lineage>
</organism>
<dbReference type="PANTHER" id="PTHR45749">
    <property type="match status" value="1"/>
</dbReference>
<gene>
    <name evidence="2" type="primary">LOC136091046</name>
</gene>
<reference evidence="2" key="1">
    <citation type="submission" date="2025-08" db="UniProtKB">
        <authorList>
            <consortium name="RefSeq"/>
        </authorList>
    </citation>
    <scope>IDENTIFICATION</scope>
</reference>
<name>A0ABM4DHX4_HYDVU</name>
<proteinExistence type="predicted"/>
<accession>A0ABM4DHX4</accession>
<evidence type="ECO:0000313" key="2">
    <source>
        <dbReference type="RefSeq" id="XP_065674102.1"/>
    </source>
</evidence>
<evidence type="ECO:0000313" key="1">
    <source>
        <dbReference type="Proteomes" id="UP001652625"/>
    </source>
</evidence>
<dbReference type="GeneID" id="136091046"/>
<sequence>MEFVGITFCLKSKEIVPRDWLVWSKSKNALFCFPCRLFYKFHEQRSIFATENGWQVNRGYKKLYDRILDHEKSSGHKSSRQIQNETQKWKDLLKRLIDAILFLAERGLAFRGVTHLIDSNNGNFLGLLELLSHYDPLLEENLKNVNQAQIEKQKLRVHYLSPDIQNEFISCCADYLRTCNLKERETMKYYSLIVDATPDSAHIEQTTFILRYVTIKSNKLEVMVRFLAFVDCNKKTREDITNLILETVQWYKFPISDCRSRI</sequence>
<dbReference type="PANTHER" id="PTHR45749:SF33">
    <property type="entry name" value="ZINC FINGER MYM-TYPE PROTEIN 1"/>
    <property type="match status" value="1"/>
</dbReference>
<protein>
    <submittedName>
        <fullName evidence="2">Uncharacterized protein LOC136091046</fullName>
    </submittedName>
</protein>
<dbReference type="RefSeq" id="XP_065674102.1">
    <property type="nucleotide sequence ID" value="XM_065818030.1"/>
</dbReference>
<keyword evidence="1" id="KW-1185">Reference proteome</keyword>
<dbReference type="Proteomes" id="UP001652625">
    <property type="component" value="Chromosome 14"/>
</dbReference>